<dbReference type="InterPro" id="IPR000782">
    <property type="entry name" value="FAS1_domain"/>
</dbReference>
<dbReference type="PANTHER" id="PTHR10900">
    <property type="entry name" value="PERIOSTIN-RELATED"/>
    <property type="match status" value="1"/>
</dbReference>
<evidence type="ECO:0000313" key="4">
    <source>
        <dbReference type="Proteomes" id="UP000813824"/>
    </source>
</evidence>
<dbReference type="InterPro" id="IPR036378">
    <property type="entry name" value="FAS1_dom_sf"/>
</dbReference>
<proteinExistence type="predicted"/>
<comment type="caution">
    <text evidence="3">The sequence shown here is derived from an EMBL/GenBank/DDBJ whole genome shotgun (WGS) entry which is preliminary data.</text>
</comment>
<dbReference type="InterPro" id="IPR050904">
    <property type="entry name" value="Adhesion/Biosynth-related"/>
</dbReference>
<organism evidence="3 4">
    <name type="scientific">Cristinia sonorae</name>
    <dbReference type="NCBI Taxonomy" id="1940300"/>
    <lineage>
        <taxon>Eukaryota</taxon>
        <taxon>Fungi</taxon>
        <taxon>Dikarya</taxon>
        <taxon>Basidiomycota</taxon>
        <taxon>Agaricomycotina</taxon>
        <taxon>Agaricomycetes</taxon>
        <taxon>Agaricomycetidae</taxon>
        <taxon>Agaricales</taxon>
        <taxon>Pleurotineae</taxon>
        <taxon>Stephanosporaceae</taxon>
        <taxon>Cristinia</taxon>
    </lineage>
</organism>
<evidence type="ECO:0000256" key="1">
    <source>
        <dbReference type="SAM" id="SignalP"/>
    </source>
</evidence>
<protein>
    <submittedName>
        <fullName evidence="3">FAS1 domain-containing protein</fullName>
    </submittedName>
</protein>
<dbReference type="SMART" id="SM00554">
    <property type="entry name" value="FAS1"/>
    <property type="match status" value="2"/>
</dbReference>
<dbReference type="PANTHER" id="PTHR10900:SF77">
    <property type="entry name" value="FI19380P1"/>
    <property type="match status" value="1"/>
</dbReference>
<sequence>MAFSCLLLIVALSVFSVIHGFDVETSQFIGPQQPFVVTSPSDVDYQLFSGLPENFSAPVGPPRNWEPDASKQTIYDFLEKDQHFTRFFKLVEYSEDIAHILKNPSARLTLFAPPDYVLRAPRTKDWRSDRCNGWGWGTFYAPEEKDCYLDELKEVDPSNSLIALEALISEDDDPLKRNFKRAVVTAVLSYHILPHTLSGSALARNTTYETTYAPVDGMYGGEPQRIHAKHHFQRLKPDFTLNFHASVVKTDIKAANGIVHAIDTLLVPPLSAFEQLYLNPDKFSIFTSALQGTGLTNTMHSWETATGVGSGFATLVAPTDTAWRTLPPKLKRFLFSPYGKKVIRKLLQLHIIPGHIVHSDYLTKTPRRAVQGWIGEAMDGMGSVHLPSLDNSGSHFRVAVVYCEKINGSVAYFSGNSSEPMQGYIYTNDYGVTTNVLNGDIYSVQPNFDPVLCPQSRRRSNRVPLSSYAVQLNSHTLDLPTLLSQETLQMEIVQYKRSSPIPPYQTLYFRTMAVQNVTVATRDIPARDGVVHVVDRVLNPRGRRIEESDKGFQAAMDDGEWEGWEEWLVKWAEDA</sequence>
<dbReference type="PROSITE" id="PS50213">
    <property type="entry name" value="FAS1"/>
    <property type="match status" value="2"/>
</dbReference>
<feature type="domain" description="FAS1" evidence="2">
    <location>
        <begin position="270"/>
        <end position="538"/>
    </location>
</feature>
<feature type="domain" description="FAS1" evidence="2">
    <location>
        <begin position="71"/>
        <end position="266"/>
    </location>
</feature>
<gene>
    <name evidence="3" type="ORF">BXZ70DRAFT_1009511</name>
</gene>
<dbReference type="SUPFAM" id="SSF82153">
    <property type="entry name" value="FAS1 domain"/>
    <property type="match status" value="2"/>
</dbReference>
<dbReference type="AlphaFoldDB" id="A0A8K0UKK3"/>
<reference evidence="3" key="1">
    <citation type="journal article" date="2021" name="New Phytol.">
        <title>Evolutionary innovations through gain and loss of genes in the ectomycorrhizal Boletales.</title>
        <authorList>
            <person name="Wu G."/>
            <person name="Miyauchi S."/>
            <person name="Morin E."/>
            <person name="Kuo A."/>
            <person name="Drula E."/>
            <person name="Varga T."/>
            <person name="Kohler A."/>
            <person name="Feng B."/>
            <person name="Cao Y."/>
            <person name="Lipzen A."/>
            <person name="Daum C."/>
            <person name="Hundley H."/>
            <person name="Pangilinan J."/>
            <person name="Johnson J."/>
            <person name="Barry K."/>
            <person name="LaButti K."/>
            <person name="Ng V."/>
            <person name="Ahrendt S."/>
            <person name="Min B."/>
            <person name="Choi I.G."/>
            <person name="Park H."/>
            <person name="Plett J.M."/>
            <person name="Magnuson J."/>
            <person name="Spatafora J.W."/>
            <person name="Nagy L.G."/>
            <person name="Henrissat B."/>
            <person name="Grigoriev I.V."/>
            <person name="Yang Z.L."/>
            <person name="Xu J."/>
            <person name="Martin F.M."/>
        </authorList>
    </citation>
    <scope>NUCLEOTIDE SEQUENCE</scope>
    <source>
        <strain evidence="3">KKN 215</strain>
    </source>
</reference>
<evidence type="ECO:0000313" key="3">
    <source>
        <dbReference type="EMBL" id="KAH8096833.1"/>
    </source>
</evidence>
<accession>A0A8K0UKK3</accession>
<dbReference type="Pfam" id="PF02469">
    <property type="entry name" value="Fasciclin"/>
    <property type="match status" value="3"/>
</dbReference>
<keyword evidence="4" id="KW-1185">Reference proteome</keyword>
<keyword evidence="1" id="KW-0732">Signal</keyword>
<dbReference type="GO" id="GO:0005615">
    <property type="term" value="C:extracellular space"/>
    <property type="evidence" value="ECO:0007669"/>
    <property type="project" value="TreeGrafter"/>
</dbReference>
<dbReference type="Proteomes" id="UP000813824">
    <property type="component" value="Unassembled WGS sequence"/>
</dbReference>
<feature type="signal peptide" evidence="1">
    <location>
        <begin position="1"/>
        <end position="20"/>
    </location>
</feature>
<dbReference type="Gene3D" id="2.30.180.10">
    <property type="entry name" value="FAS1 domain"/>
    <property type="match status" value="3"/>
</dbReference>
<dbReference type="EMBL" id="JAEVFJ010000022">
    <property type="protein sequence ID" value="KAH8096833.1"/>
    <property type="molecule type" value="Genomic_DNA"/>
</dbReference>
<name>A0A8K0UKK3_9AGAR</name>
<evidence type="ECO:0000259" key="2">
    <source>
        <dbReference type="PROSITE" id="PS50213"/>
    </source>
</evidence>
<feature type="chain" id="PRO_5035454952" evidence="1">
    <location>
        <begin position="21"/>
        <end position="575"/>
    </location>
</feature>
<dbReference type="OrthoDB" id="7700931at2759"/>